<sequence>MSDLQQDEFFMRRAITLARKAWGQTHPNPLVGAVIVEGGNVVAEGFHAQDGGPHAERVALANLGRAPKPGATLYVTLEPCSTHGRTGACCDAIRESGIRRVVVGATDPNPAHTGRGFEVLKAGGIDVTSGVLATECADLNLIFNQWIATGGPLLAAKVAITLDGKIACRTGESKWITGEAARADVHAWRRYFPGIGAGAATIMKDNPKLTARTASGEVWCPLRFVFDGLLRTVTDAHLPDVYTDEFRDRTIVVTTQHGGMGYVKKLRNMGVQVWVMDTPTQRVGFADFRRKCVEEKIGGVYFEGGAQLISELLRSRQLDYLFAYRAPLLFADDKAKTMFTGLRPERIDQAVRLSEVRNEVFGDDSLMRGRVTYPEKLLLDETVFSLR</sequence>
<evidence type="ECO:0000256" key="12">
    <source>
        <dbReference type="PIRNR" id="PIRNR006769"/>
    </source>
</evidence>
<dbReference type="Pfam" id="PF01872">
    <property type="entry name" value="RibD_C"/>
    <property type="match status" value="1"/>
</dbReference>
<dbReference type="InterPro" id="IPR002734">
    <property type="entry name" value="RibDG_C"/>
</dbReference>
<dbReference type="SUPFAM" id="SSF53597">
    <property type="entry name" value="Dihydrofolate reductase-like"/>
    <property type="match status" value="1"/>
</dbReference>
<keyword evidence="12 17" id="KW-0378">Hydrolase</keyword>
<keyword evidence="18" id="KW-1185">Reference proteome</keyword>
<dbReference type="EC" id="1.1.1.193" evidence="12"/>
<dbReference type="PANTHER" id="PTHR38011:SF7">
    <property type="entry name" value="2,5-DIAMINO-6-RIBOSYLAMINO-4(3H)-PYRIMIDINONE 5'-PHOSPHATE REDUCTASE"/>
    <property type="match status" value="1"/>
</dbReference>
<dbReference type="InterPro" id="IPR016193">
    <property type="entry name" value="Cytidine_deaminase-like"/>
</dbReference>
<feature type="binding site" evidence="15">
    <location>
        <position position="54"/>
    </location>
    <ligand>
        <name>Zn(2+)</name>
        <dbReference type="ChEBI" id="CHEBI:29105"/>
        <note>catalytic</note>
    </ligand>
</feature>
<dbReference type="GO" id="GO:0009231">
    <property type="term" value="P:riboflavin biosynthetic process"/>
    <property type="evidence" value="ECO:0007669"/>
    <property type="project" value="UniProtKB-UniPathway"/>
</dbReference>
<evidence type="ECO:0000256" key="5">
    <source>
        <dbReference type="ARBA" id="ARBA00007417"/>
    </source>
</evidence>
<dbReference type="OrthoDB" id="9800865at2"/>
<name>A0A556QNH4_9BACT</name>
<dbReference type="Gene3D" id="3.40.430.10">
    <property type="entry name" value="Dihydrofolate Reductase, subunit A"/>
    <property type="match status" value="1"/>
</dbReference>
<evidence type="ECO:0000256" key="10">
    <source>
        <dbReference type="ARBA" id="ARBA00023002"/>
    </source>
</evidence>
<feature type="binding site" evidence="14">
    <location>
        <position position="173"/>
    </location>
    <ligand>
        <name>substrate</name>
    </ligand>
</feature>
<dbReference type="InterPro" id="IPR050765">
    <property type="entry name" value="Riboflavin_Biosynth_HTPR"/>
</dbReference>
<comment type="function">
    <text evidence="1 12">Converts 2,5-diamino-6-(ribosylamino)-4(3h)-pyrimidinone 5'-phosphate into 5-amino-6-(ribosylamino)-2,4(1h,3h)-pyrimidinedione 5'-phosphate.</text>
</comment>
<keyword evidence="6 12" id="KW-0686">Riboflavin biosynthesis</keyword>
<dbReference type="InterPro" id="IPR002125">
    <property type="entry name" value="CMP_dCMP_dom"/>
</dbReference>
<feature type="binding site" evidence="14">
    <location>
        <position position="303"/>
    </location>
    <ligand>
        <name>substrate</name>
    </ligand>
</feature>
<evidence type="ECO:0000259" key="16">
    <source>
        <dbReference type="PROSITE" id="PS51747"/>
    </source>
</evidence>
<dbReference type="EMBL" id="VMBG01000001">
    <property type="protein sequence ID" value="TSJ78183.1"/>
    <property type="molecule type" value="Genomic_DNA"/>
</dbReference>
<feature type="binding site" evidence="14">
    <location>
        <position position="205"/>
    </location>
    <ligand>
        <name>NADP(+)</name>
        <dbReference type="ChEBI" id="CHEBI:58349"/>
    </ligand>
</feature>
<accession>A0A556QNH4</accession>
<evidence type="ECO:0000256" key="11">
    <source>
        <dbReference type="ARBA" id="ARBA00023268"/>
    </source>
</evidence>
<feature type="binding site" evidence="14">
    <location>
        <position position="201"/>
    </location>
    <ligand>
        <name>NADP(+)</name>
        <dbReference type="ChEBI" id="CHEBI:58349"/>
    </ligand>
</feature>
<dbReference type="PROSITE" id="PS00903">
    <property type="entry name" value="CYT_DCMP_DEAMINASES_1"/>
    <property type="match status" value="1"/>
</dbReference>
<evidence type="ECO:0000256" key="15">
    <source>
        <dbReference type="PIRSR" id="PIRSR006769-3"/>
    </source>
</evidence>
<comment type="cofactor">
    <cofactor evidence="12 15">
        <name>Zn(2+)</name>
        <dbReference type="ChEBI" id="CHEBI:29105"/>
    </cofactor>
    <text evidence="12 15">Binds 1 zinc ion.</text>
</comment>
<feature type="binding site" evidence="14">
    <location>
        <position position="175"/>
    </location>
    <ligand>
        <name>NADP(+)</name>
        <dbReference type="ChEBI" id="CHEBI:58349"/>
    </ligand>
</feature>
<evidence type="ECO:0000256" key="2">
    <source>
        <dbReference type="ARBA" id="ARBA00004882"/>
    </source>
</evidence>
<dbReference type="AlphaFoldDB" id="A0A556QNH4"/>
<feature type="binding site" evidence="14">
    <location>
        <position position="159"/>
    </location>
    <ligand>
        <name>NADP(+)</name>
        <dbReference type="ChEBI" id="CHEBI:58349"/>
    </ligand>
</feature>
<dbReference type="SUPFAM" id="SSF53927">
    <property type="entry name" value="Cytidine deaminase-like"/>
    <property type="match status" value="1"/>
</dbReference>
<evidence type="ECO:0000256" key="6">
    <source>
        <dbReference type="ARBA" id="ARBA00022619"/>
    </source>
</evidence>
<feature type="binding site" evidence="14">
    <location>
        <position position="189"/>
    </location>
    <ligand>
        <name>substrate</name>
    </ligand>
</feature>
<comment type="similarity">
    <text evidence="4 12">In the N-terminal section; belongs to the cytidine and deoxycytidylate deaminase family.</text>
</comment>
<reference evidence="17 18" key="1">
    <citation type="submission" date="2019-07" db="EMBL/GenBank/DDBJ databases">
        <title>Description of 53C-WASEF.</title>
        <authorList>
            <person name="Pitt A."/>
            <person name="Hahn M.W."/>
        </authorList>
    </citation>
    <scope>NUCLEOTIDE SEQUENCE [LARGE SCALE GENOMIC DNA]</scope>
    <source>
        <strain evidence="17 18">53C-WASEF</strain>
    </source>
</reference>
<dbReference type="NCBIfam" id="TIGR00326">
    <property type="entry name" value="eubact_ribD"/>
    <property type="match status" value="1"/>
</dbReference>
<feature type="binding site" evidence="15">
    <location>
        <position position="80"/>
    </location>
    <ligand>
        <name>Zn(2+)</name>
        <dbReference type="ChEBI" id="CHEBI:29105"/>
        <note>catalytic</note>
    </ligand>
</feature>
<dbReference type="InterPro" id="IPR004794">
    <property type="entry name" value="Eubact_RibD"/>
</dbReference>
<protein>
    <recommendedName>
        <fullName evidence="12">Riboflavin biosynthesis protein RibD</fullName>
    </recommendedName>
    <domain>
        <recommendedName>
            <fullName evidence="12">Diaminohydroxyphosphoribosylaminopyrimidine deaminase</fullName>
            <shortName evidence="12">DRAP deaminase</shortName>
            <ecNumber evidence="12">3.5.4.26</ecNumber>
        </recommendedName>
        <alternativeName>
            <fullName evidence="12">Riboflavin-specific deaminase</fullName>
        </alternativeName>
    </domain>
    <domain>
        <recommendedName>
            <fullName evidence="12">5-amino-6-(5-phosphoribosylamino)uracil reductase</fullName>
            <ecNumber evidence="12">1.1.1.193</ecNumber>
        </recommendedName>
        <alternativeName>
            <fullName evidence="12">HTP reductase</fullName>
        </alternativeName>
    </domain>
</protein>
<feature type="active site" description="Proton donor" evidence="13">
    <location>
        <position position="56"/>
    </location>
</feature>
<comment type="pathway">
    <text evidence="3 12">Cofactor biosynthesis; riboflavin biosynthesis; 5-amino-6-(D-ribitylamino)uracil from GTP: step 3/4.</text>
</comment>
<keyword evidence="11" id="KW-0511">Multifunctional enzyme</keyword>
<comment type="pathway">
    <text evidence="2 12">Cofactor biosynthesis; riboflavin biosynthesis; 5-amino-6-(D-ribitylamino)uracil from GTP: step 2/4.</text>
</comment>
<feature type="domain" description="CMP/dCMP-type deaminase" evidence="16">
    <location>
        <begin position="5"/>
        <end position="128"/>
    </location>
</feature>
<comment type="catalytic activity">
    <reaction evidence="12">
        <text>5-amino-6-(5-phospho-D-ribitylamino)uracil + NADP(+) = 5-amino-6-(5-phospho-D-ribosylamino)uracil + NADPH + H(+)</text>
        <dbReference type="Rhea" id="RHEA:17845"/>
        <dbReference type="ChEBI" id="CHEBI:15378"/>
        <dbReference type="ChEBI" id="CHEBI:57783"/>
        <dbReference type="ChEBI" id="CHEBI:58349"/>
        <dbReference type="ChEBI" id="CHEBI:58421"/>
        <dbReference type="ChEBI" id="CHEBI:58453"/>
        <dbReference type="EC" id="1.1.1.193"/>
    </reaction>
</comment>
<evidence type="ECO:0000256" key="4">
    <source>
        <dbReference type="ARBA" id="ARBA00005259"/>
    </source>
</evidence>
<dbReference type="Proteomes" id="UP000315648">
    <property type="component" value="Unassembled WGS sequence"/>
</dbReference>
<comment type="caution">
    <text evidence="17">The sequence shown here is derived from an EMBL/GenBank/DDBJ whole genome shotgun (WGS) entry which is preliminary data.</text>
</comment>
<evidence type="ECO:0000313" key="18">
    <source>
        <dbReference type="Proteomes" id="UP000315648"/>
    </source>
</evidence>
<organism evidence="17 18">
    <name type="scientific">Rariglobus hedericola</name>
    <dbReference type="NCBI Taxonomy" id="2597822"/>
    <lineage>
        <taxon>Bacteria</taxon>
        <taxon>Pseudomonadati</taxon>
        <taxon>Verrucomicrobiota</taxon>
        <taxon>Opitutia</taxon>
        <taxon>Opitutales</taxon>
        <taxon>Opitutaceae</taxon>
        <taxon>Rariglobus</taxon>
    </lineage>
</organism>
<dbReference type="CDD" id="cd01284">
    <property type="entry name" value="Riboflavin_deaminase-reductase"/>
    <property type="match status" value="1"/>
</dbReference>
<dbReference type="InterPro" id="IPR024072">
    <property type="entry name" value="DHFR-like_dom_sf"/>
</dbReference>
<dbReference type="PIRSF" id="PIRSF006769">
    <property type="entry name" value="RibD"/>
    <property type="match status" value="1"/>
</dbReference>
<evidence type="ECO:0000256" key="7">
    <source>
        <dbReference type="ARBA" id="ARBA00022723"/>
    </source>
</evidence>
<feature type="binding site" evidence="15">
    <location>
        <position position="89"/>
    </location>
    <ligand>
        <name>Zn(2+)</name>
        <dbReference type="ChEBI" id="CHEBI:29105"/>
        <note>catalytic</note>
    </ligand>
</feature>
<dbReference type="PANTHER" id="PTHR38011">
    <property type="entry name" value="DIHYDROFOLATE REDUCTASE FAMILY PROTEIN (AFU_ORTHOLOGUE AFUA_8G06820)"/>
    <property type="match status" value="1"/>
</dbReference>
<dbReference type="Gene3D" id="3.40.140.10">
    <property type="entry name" value="Cytidine Deaminase, domain 2"/>
    <property type="match status" value="1"/>
</dbReference>
<proteinExistence type="inferred from homology"/>
<dbReference type="Pfam" id="PF00383">
    <property type="entry name" value="dCMP_cyt_deam_1"/>
    <property type="match status" value="1"/>
</dbReference>
<dbReference type="InterPro" id="IPR016192">
    <property type="entry name" value="APOBEC/CMP_deaminase_Zn-bd"/>
</dbReference>
<keyword evidence="10 12" id="KW-0560">Oxidoreductase</keyword>
<evidence type="ECO:0000256" key="8">
    <source>
        <dbReference type="ARBA" id="ARBA00022833"/>
    </source>
</evidence>
<keyword evidence="7 12" id="KW-0479">Metal-binding</keyword>
<evidence type="ECO:0000256" key="9">
    <source>
        <dbReference type="ARBA" id="ARBA00022857"/>
    </source>
</evidence>
<keyword evidence="8 12" id="KW-0862">Zinc</keyword>
<dbReference type="GO" id="GO:0008703">
    <property type="term" value="F:5-amino-6-(5-phosphoribosylamino)uracil reductase activity"/>
    <property type="evidence" value="ECO:0007669"/>
    <property type="project" value="UniProtKB-EC"/>
</dbReference>
<comment type="similarity">
    <text evidence="5 12">In the C-terminal section; belongs to the HTP reductase family.</text>
</comment>
<evidence type="ECO:0000313" key="17">
    <source>
        <dbReference type="EMBL" id="TSJ78183.1"/>
    </source>
</evidence>
<dbReference type="GO" id="GO:0008835">
    <property type="term" value="F:diaminohydroxyphosphoribosylaminopyrimidine deaminase activity"/>
    <property type="evidence" value="ECO:0007669"/>
    <property type="project" value="UniProtKB-EC"/>
</dbReference>
<feature type="binding site" evidence="14">
    <location>
        <position position="212"/>
    </location>
    <ligand>
        <name>substrate</name>
    </ligand>
</feature>
<comment type="catalytic activity">
    <reaction evidence="12">
        <text>2,5-diamino-6-hydroxy-4-(5-phosphoribosylamino)-pyrimidine + H2O + H(+) = 5-amino-6-(5-phospho-D-ribosylamino)uracil + NH4(+)</text>
        <dbReference type="Rhea" id="RHEA:21868"/>
        <dbReference type="ChEBI" id="CHEBI:15377"/>
        <dbReference type="ChEBI" id="CHEBI:15378"/>
        <dbReference type="ChEBI" id="CHEBI:28938"/>
        <dbReference type="ChEBI" id="CHEBI:58453"/>
        <dbReference type="ChEBI" id="CHEBI:58614"/>
        <dbReference type="EC" id="3.5.4.26"/>
    </reaction>
</comment>
<dbReference type="RefSeq" id="WP_144228524.1">
    <property type="nucleotide sequence ID" value="NZ_CBCRVV010000025.1"/>
</dbReference>
<dbReference type="GO" id="GO:0008270">
    <property type="term" value="F:zinc ion binding"/>
    <property type="evidence" value="ECO:0007669"/>
    <property type="project" value="InterPro"/>
</dbReference>
<dbReference type="PROSITE" id="PS51747">
    <property type="entry name" value="CYT_DCMP_DEAMINASES_2"/>
    <property type="match status" value="1"/>
</dbReference>
<evidence type="ECO:0000256" key="3">
    <source>
        <dbReference type="ARBA" id="ARBA00004910"/>
    </source>
</evidence>
<keyword evidence="9 12" id="KW-0521">NADP</keyword>
<evidence type="ECO:0000256" key="13">
    <source>
        <dbReference type="PIRSR" id="PIRSR006769-1"/>
    </source>
</evidence>
<feature type="binding site" evidence="14">
    <location>
        <position position="209"/>
    </location>
    <ligand>
        <name>substrate</name>
    </ligand>
</feature>
<dbReference type="EC" id="3.5.4.26" evidence="12"/>
<gene>
    <name evidence="17" type="primary">ribD</name>
    <name evidence="17" type="ORF">FPL22_02425</name>
</gene>
<evidence type="ECO:0000256" key="1">
    <source>
        <dbReference type="ARBA" id="ARBA00002151"/>
    </source>
</evidence>
<dbReference type="UniPathway" id="UPA00275">
    <property type="reaction ID" value="UER00401"/>
</dbReference>
<evidence type="ECO:0000256" key="14">
    <source>
        <dbReference type="PIRSR" id="PIRSR006769-2"/>
    </source>
</evidence>